<proteinExistence type="predicted"/>
<dbReference type="EMBL" id="JBIATK010000023">
    <property type="protein sequence ID" value="MFF4028078.1"/>
    <property type="molecule type" value="Genomic_DNA"/>
</dbReference>
<protein>
    <submittedName>
        <fullName evidence="2">Uncharacterized protein</fullName>
    </submittedName>
</protein>
<feature type="signal peptide" evidence="1">
    <location>
        <begin position="1"/>
        <end position="23"/>
    </location>
</feature>
<gene>
    <name evidence="2" type="ORF">ACFYY5_35065</name>
</gene>
<feature type="chain" id="PRO_5046480758" evidence="1">
    <location>
        <begin position="24"/>
        <end position="137"/>
    </location>
</feature>
<dbReference type="Proteomes" id="UP001602089">
    <property type="component" value="Unassembled WGS sequence"/>
</dbReference>
<evidence type="ECO:0000256" key="1">
    <source>
        <dbReference type="SAM" id="SignalP"/>
    </source>
</evidence>
<dbReference type="RefSeq" id="WP_146165378.1">
    <property type="nucleotide sequence ID" value="NZ_JBIATK010000023.1"/>
</dbReference>
<evidence type="ECO:0000313" key="3">
    <source>
        <dbReference type="Proteomes" id="UP001602089"/>
    </source>
</evidence>
<accession>A0ABW6TPR2</accession>
<sequence>MRRNMVRAGLASLAAAEAVAALAGTASSATDPTANVVGGRERVKVSVISNSIPGPQACNVQINQQSRASFQIVPGGKYSTVIAQVPPGTPTVKVTCGAATLWDRPEPVELANPVLDAVDSVFISAGSSELATDAALR</sequence>
<comment type="caution">
    <text evidence="2">The sequence shown here is derived from an EMBL/GenBank/DDBJ whole genome shotgun (WGS) entry which is preliminary data.</text>
</comment>
<reference evidence="2 3" key="1">
    <citation type="submission" date="2024-10" db="EMBL/GenBank/DDBJ databases">
        <title>The Natural Products Discovery Center: Release of the First 8490 Sequenced Strains for Exploring Actinobacteria Biosynthetic Diversity.</title>
        <authorList>
            <person name="Kalkreuter E."/>
            <person name="Kautsar S.A."/>
            <person name="Yang D."/>
            <person name="Bader C.D."/>
            <person name="Teijaro C.N."/>
            <person name="Fluegel L."/>
            <person name="Davis C.M."/>
            <person name="Simpson J.R."/>
            <person name="Lauterbach L."/>
            <person name="Steele A.D."/>
            <person name="Gui C."/>
            <person name="Meng S."/>
            <person name="Li G."/>
            <person name="Viehrig K."/>
            <person name="Ye F."/>
            <person name="Su P."/>
            <person name="Kiefer A.F."/>
            <person name="Nichols A."/>
            <person name="Cepeda A.J."/>
            <person name="Yan W."/>
            <person name="Fan B."/>
            <person name="Jiang Y."/>
            <person name="Adhikari A."/>
            <person name="Zheng C.-J."/>
            <person name="Schuster L."/>
            <person name="Cowan T.M."/>
            <person name="Smanski M.J."/>
            <person name="Chevrette M.G."/>
            <person name="De Carvalho L.P.S."/>
            <person name="Shen B."/>
        </authorList>
    </citation>
    <scope>NUCLEOTIDE SEQUENCE [LARGE SCALE GENOMIC DNA]</scope>
    <source>
        <strain evidence="2 3">NPDC001867</strain>
    </source>
</reference>
<keyword evidence="3" id="KW-1185">Reference proteome</keyword>
<organism evidence="2 3">
    <name type="scientific">Nocardia elegans</name>
    <dbReference type="NCBI Taxonomy" id="300029"/>
    <lineage>
        <taxon>Bacteria</taxon>
        <taxon>Bacillati</taxon>
        <taxon>Actinomycetota</taxon>
        <taxon>Actinomycetes</taxon>
        <taxon>Mycobacteriales</taxon>
        <taxon>Nocardiaceae</taxon>
        <taxon>Nocardia</taxon>
    </lineage>
</organism>
<name>A0ABW6TPR2_9NOCA</name>
<keyword evidence="1" id="KW-0732">Signal</keyword>
<evidence type="ECO:0000313" key="2">
    <source>
        <dbReference type="EMBL" id="MFF4028078.1"/>
    </source>
</evidence>